<dbReference type="GO" id="GO:0004747">
    <property type="term" value="F:ribokinase activity"/>
    <property type="evidence" value="ECO:0007669"/>
    <property type="project" value="UniProtKB-EC"/>
</dbReference>
<comment type="subunit">
    <text evidence="12">Homodimer.</text>
</comment>
<proteinExistence type="inferred from homology"/>
<feature type="binding site" evidence="12">
    <location>
        <position position="140"/>
    </location>
    <ligand>
        <name>substrate</name>
    </ligand>
</feature>
<keyword evidence="9 12" id="KW-0460">Magnesium</keyword>
<comment type="catalytic activity">
    <reaction evidence="12">
        <text>D-ribose + ATP = D-ribose 5-phosphate + ADP + H(+)</text>
        <dbReference type="Rhea" id="RHEA:13697"/>
        <dbReference type="ChEBI" id="CHEBI:15378"/>
        <dbReference type="ChEBI" id="CHEBI:30616"/>
        <dbReference type="ChEBI" id="CHEBI:47013"/>
        <dbReference type="ChEBI" id="CHEBI:78346"/>
        <dbReference type="ChEBI" id="CHEBI:456216"/>
        <dbReference type="EC" id="2.7.1.15"/>
    </reaction>
</comment>
<feature type="binding site" evidence="12">
    <location>
        <position position="245"/>
    </location>
    <ligand>
        <name>K(+)</name>
        <dbReference type="ChEBI" id="CHEBI:29103"/>
    </ligand>
</feature>
<feature type="binding site" evidence="12">
    <location>
        <position position="286"/>
    </location>
    <ligand>
        <name>K(+)</name>
        <dbReference type="ChEBI" id="CHEBI:29103"/>
    </ligand>
</feature>
<dbReference type="HAMAP" id="MF_01987">
    <property type="entry name" value="Ribokinase"/>
    <property type="match status" value="1"/>
</dbReference>
<feature type="binding site" evidence="12">
    <location>
        <begin position="250"/>
        <end position="251"/>
    </location>
    <ligand>
        <name>ATP</name>
        <dbReference type="ChEBI" id="CHEBI:30616"/>
    </ligand>
</feature>
<feature type="binding site" evidence="12">
    <location>
        <position position="284"/>
    </location>
    <ligand>
        <name>K(+)</name>
        <dbReference type="ChEBI" id="CHEBI:29103"/>
    </ligand>
</feature>
<feature type="binding site" evidence="12">
    <location>
        <begin position="39"/>
        <end position="43"/>
    </location>
    <ligand>
        <name>substrate</name>
    </ligand>
</feature>
<evidence type="ECO:0000256" key="2">
    <source>
        <dbReference type="ARBA" id="ARBA00012035"/>
    </source>
</evidence>
<dbReference type="EC" id="2.7.1.15" evidence="2 12"/>
<dbReference type="NCBIfam" id="TIGR02152">
    <property type="entry name" value="D_ribokin_bact"/>
    <property type="match status" value="1"/>
</dbReference>
<dbReference type="Proteomes" id="UP001337305">
    <property type="component" value="Unassembled WGS sequence"/>
</dbReference>
<dbReference type="Gene3D" id="3.40.1190.20">
    <property type="match status" value="1"/>
</dbReference>
<feature type="binding site" evidence="12">
    <location>
        <position position="251"/>
    </location>
    <ligand>
        <name>substrate</name>
    </ligand>
</feature>
<feature type="binding site" evidence="12">
    <location>
        <position position="184"/>
    </location>
    <ligand>
        <name>ATP</name>
        <dbReference type="ChEBI" id="CHEBI:30616"/>
    </ligand>
</feature>
<sequence length="313" mass="33400">MKKIVILGSSNTDLITKVKKFPAPGETIVGKEYMEAMGGKGANQAMAAHRLGANVQFITCMGGDENGKNALAYYKKEGLDVSSSLIVNEVASGTAIIMVDEHGENSIIITPGANNKLDPTYLLSIENIIKEADILVLQMETPYETVKKACALAKKNQTQVILNVAPAMPIDNAFLNNVDILVVNETEAETLSGGKIENIGEEAVVNILLDKGVKAVVLTLGKNGCFYKNREERMSLGAFEVDAVDTTAAGDTFCGALAAEIARGNSWENSLIFASAASAICITKMGAQPSIPKEDEVRAFLSKNKLSIQNEIK</sequence>
<evidence type="ECO:0000256" key="1">
    <source>
        <dbReference type="ARBA" id="ARBA00005380"/>
    </source>
</evidence>
<dbReference type="InterPro" id="IPR002173">
    <property type="entry name" value="Carboh/pur_kinase_PfkB_CS"/>
</dbReference>
<comment type="activity regulation">
    <text evidence="12">Activated by a monovalent cation that binds near, but not in, the active site. The most likely occupant of the site in vivo is potassium. Ion binding induces a conformational change that may alter substrate affinity.</text>
</comment>
<feature type="domain" description="Carbohydrate kinase PfkB" evidence="13">
    <location>
        <begin position="1"/>
        <end position="293"/>
    </location>
</feature>
<evidence type="ECO:0000256" key="6">
    <source>
        <dbReference type="ARBA" id="ARBA00022741"/>
    </source>
</evidence>
<comment type="cofactor">
    <cofactor evidence="12">
        <name>Mg(2+)</name>
        <dbReference type="ChEBI" id="CHEBI:18420"/>
    </cofactor>
    <text evidence="12">Requires a divalent cation, most likely magnesium in vivo, as an electrophilic catalyst to aid phosphoryl group transfer. It is the chelate of the metal and the nucleotide that is the actual substrate.</text>
</comment>
<feature type="binding site" evidence="12">
    <location>
        <position position="290"/>
    </location>
    <ligand>
        <name>K(+)</name>
        <dbReference type="ChEBI" id="CHEBI:29103"/>
    </ligand>
</feature>
<evidence type="ECO:0000256" key="8">
    <source>
        <dbReference type="ARBA" id="ARBA00022840"/>
    </source>
</evidence>
<comment type="function">
    <text evidence="12">Catalyzes the phosphorylation of ribose at O-5 in a reaction requiring ATP and magnesium. The resulting D-ribose-5-phosphate can then be used either for sythesis of nucleotides, histidine, and tryptophan, or as a component of the pentose phosphate pathway.</text>
</comment>
<dbReference type="SUPFAM" id="SSF53613">
    <property type="entry name" value="Ribokinase-like"/>
    <property type="match status" value="1"/>
</dbReference>
<evidence type="ECO:0000259" key="13">
    <source>
        <dbReference type="Pfam" id="PF00294"/>
    </source>
</evidence>
<comment type="caution">
    <text evidence="12">Lacks conserved residue(s) required for the propagation of feature annotation.</text>
</comment>
<keyword evidence="6 12" id="KW-0547">Nucleotide-binding</keyword>
<keyword evidence="12" id="KW-0963">Cytoplasm</keyword>
<dbReference type="CDD" id="cd01174">
    <property type="entry name" value="ribokinase"/>
    <property type="match status" value="1"/>
</dbReference>
<feature type="binding site" evidence="12">
    <location>
        <begin position="11"/>
        <end position="13"/>
    </location>
    <ligand>
        <name>substrate</name>
    </ligand>
</feature>
<feature type="active site" description="Proton acceptor" evidence="12">
    <location>
        <position position="251"/>
    </location>
</feature>
<name>A0ABU7XRR0_9FLAO</name>
<evidence type="ECO:0000256" key="12">
    <source>
        <dbReference type="HAMAP-Rule" id="MF_01987"/>
    </source>
</evidence>
<keyword evidence="5 12" id="KW-0479">Metal-binding</keyword>
<evidence type="ECO:0000313" key="14">
    <source>
        <dbReference type="EMBL" id="MEF3832470.1"/>
    </source>
</evidence>
<protein>
    <recommendedName>
        <fullName evidence="3 12">Ribokinase</fullName>
        <shortName evidence="12">RK</shortName>
        <ecNumber evidence="2 12">2.7.1.15</ecNumber>
    </recommendedName>
</protein>
<comment type="similarity">
    <text evidence="1">Belongs to the carbohydrate kinase pfkB family.</text>
</comment>
<evidence type="ECO:0000256" key="3">
    <source>
        <dbReference type="ARBA" id="ARBA00016943"/>
    </source>
</evidence>
<dbReference type="PANTHER" id="PTHR10584:SF166">
    <property type="entry name" value="RIBOKINASE"/>
    <property type="match status" value="1"/>
</dbReference>
<feature type="binding site" evidence="12">
    <location>
        <position position="281"/>
    </location>
    <ligand>
        <name>K(+)</name>
        <dbReference type="ChEBI" id="CHEBI:29103"/>
    </ligand>
</feature>
<keyword evidence="8 12" id="KW-0067">ATP-binding</keyword>
<dbReference type="EMBL" id="JAODOP010000004">
    <property type="protein sequence ID" value="MEF3832470.1"/>
    <property type="molecule type" value="Genomic_DNA"/>
</dbReference>
<evidence type="ECO:0000256" key="4">
    <source>
        <dbReference type="ARBA" id="ARBA00022679"/>
    </source>
</evidence>
<dbReference type="InterPro" id="IPR011877">
    <property type="entry name" value="Ribokinase"/>
</dbReference>
<comment type="subcellular location">
    <subcellularLocation>
        <location evidence="12">Cytoplasm</location>
    </subcellularLocation>
</comment>
<keyword evidence="7 12" id="KW-0418">Kinase</keyword>
<dbReference type="PANTHER" id="PTHR10584">
    <property type="entry name" value="SUGAR KINASE"/>
    <property type="match status" value="1"/>
</dbReference>
<reference evidence="14 15" key="1">
    <citation type="submission" date="2022-09" db="EMBL/GenBank/DDBJ databases">
        <title>Genome sequencing of Flavivirga sp. MEBiC05379.</title>
        <authorList>
            <person name="Oh H.-M."/>
            <person name="Kwon K.K."/>
            <person name="Park M.J."/>
            <person name="Yang S.-H."/>
        </authorList>
    </citation>
    <scope>NUCLEOTIDE SEQUENCE [LARGE SCALE GENOMIC DNA]</scope>
    <source>
        <strain evidence="14 15">MEBiC05379</strain>
    </source>
</reference>
<evidence type="ECO:0000256" key="10">
    <source>
        <dbReference type="ARBA" id="ARBA00022958"/>
    </source>
</evidence>
<dbReference type="PROSITE" id="PS00584">
    <property type="entry name" value="PFKB_KINASES_2"/>
    <property type="match status" value="1"/>
</dbReference>
<evidence type="ECO:0000256" key="5">
    <source>
        <dbReference type="ARBA" id="ARBA00022723"/>
    </source>
</evidence>
<dbReference type="PRINTS" id="PR00990">
    <property type="entry name" value="RIBOKINASE"/>
</dbReference>
<evidence type="ECO:0000256" key="9">
    <source>
        <dbReference type="ARBA" id="ARBA00022842"/>
    </source>
</evidence>
<evidence type="ECO:0000256" key="11">
    <source>
        <dbReference type="ARBA" id="ARBA00023277"/>
    </source>
</evidence>
<accession>A0ABU7XRR0</accession>
<dbReference type="InterPro" id="IPR002139">
    <property type="entry name" value="Ribo/fructo_kinase"/>
</dbReference>
<dbReference type="InterPro" id="IPR011611">
    <property type="entry name" value="PfkB_dom"/>
</dbReference>
<keyword evidence="10 12" id="KW-0630">Potassium</keyword>
<comment type="pathway">
    <text evidence="12">Carbohydrate metabolism; D-ribose degradation; D-ribose 5-phosphate from beta-D-ribopyranose: step 2/2.</text>
</comment>
<keyword evidence="11 12" id="KW-0119">Carbohydrate metabolism</keyword>
<feature type="binding site" evidence="12">
    <location>
        <begin position="219"/>
        <end position="224"/>
    </location>
    <ligand>
        <name>ATP</name>
        <dbReference type="ChEBI" id="CHEBI:30616"/>
    </ligand>
</feature>
<comment type="similarity">
    <text evidence="12">Belongs to the carbohydrate kinase PfkB family. Ribokinase subfamily.</text>
</comment>
<gene>
    <name evidence="12 14" type="primary">rbsK</name>
    <name evidence="14" type="ORF">N1F79_04965</name>
</gene>
<evidence type="ECO:0000256" key="7">
    <source>
        <dbReference type="ARBA" id="ARBA00022777"/>
    </source>
</evidence>
<keyword evidence="15" id="KW-1185">Reference proteome</keyword>
<keyword evidence="4 12" id="KW-0808">Transferase</keyword>
<comment type="caution">
    <text evidence="14">The sequence shown here is derived from an EMBL/GenBank/DDBJ whole genome shotgun (WGS) entry which is preliminary data.</text>
</comment>
<organism evidence="14 15">
    <name type="scientific">Flavivirga spongiicola</name>
    <dbReference type="NCBI Taxonomy" id="421621"/>
    <lineage>
        <taxon>Bacteria</taxon>
        <taxon>Pseudomonadati</taxon>
        <taxon>Bacteroidota</taxon>
        <taxon>Flavobacteriia</taxon>
        <taxon>Flavobacteriales</taxon>
        <taxon>Flavobacteriaceae</taxon>
        <taxon>Flavivirga</taxon>
    </lineage>
</organism>
<dbReference type="RefSeq" id="WP_303304848.1">
    <property type="nucleotide sequence ID" value="NZ_JAODOP010000004.1"/>
</dbReference>
<evidence type="ECO:0000313" key="15">
    <source>
        <dbReference type="Proteomes" id="UP001337305"/>
    </source>
</evidence>
<dbReference type="InterPro" id="IPR029056">
    <property type="entry name" value="Ribokinase-like"/>
</dbReference>
<dbReference type="Pfam" id="PF00294">
    <property type="entry name" value="PfkB"/>
    <property type="match status" value="1"/>
</dbReference>
<feature type="binding site" evidence="12">
    <location>
        <position position="247"/>
    </location>
    <ligand>
        <name>K(+)</name>
        <dbReference type="ChEBI" id="CHEBI:29103"/>
    </ligand>
</feature>